<evidence type="ECO:0008006" key="3">
    <source>
        <dbReference type="Google" id="ProtNLM"/>
    </source>
</evidence>
<evidence type="ECO:0000313" key="2">
    <source>
        <dbReference type="Proteomes" id="UP001258315"/>
    </source>
</evidence>
<sequence>MNTKMINSFALAVCGVLFWFIMADINGKWTSVIEYNGNLVPLAFNFKTESDKLTGTTETPLGVSNITDGKIDKDMISFKLDLNGSTAACTGRTFADSINLKINYQGADFLATLKRSNAQ</sequence>
<evidence type="ECO:0000313" key="1">
    <source>
        <dbReference type="EMBL" id="MDT3402418.1"/>
    </source>
</evidence>
<proteinExistence type="predicted"/>
<name>A0ABU3GRK5_9SPHI</name>
<reference evidence="2" key="1">
    <citation type="submission" date="2023-07" db="EMBL/GenBank/DDBJ databases">
        <title>Functional and genomic diversity of the sorghum phyllosphere microbiome.</title>
        <authorList>
            <person name="Shade A."/>
        </authorList>
    </citation>
    <scope>NUCLEOTIDE SEQUENCE [LARGE SCALE GENOMIC DNA]</scope>
    <source>
        <strain evidence="2">SORGH_AS_0422</strain>
    </source>
</reference>
<organism evidence="1 2">
    <name type="scientific">Mucilaginibacter terrae</name>
    <dbReference type="NCBI Taxonomy" id="1955052"/>
    <lineage>
        <taxon>Bacteria</taxon>
        <taxon>Pseudomonadati</taxon>
        <taxon>Bacteroidota</taxon>
        <taxon>Sphingobacteriia</taxon>
        <taxon>Sphingobacteriales</taxon>
        <taxon>Sphingobacteriaceae</taxon>
        <taxon>Mucilaginibacter</taxon>
    </lineage>
</organism>
<protein>
    <recommendedName>
        <fullName evidence="3">Glycoside hydrolase</fullName>
    </recommendedName>
</protein>
<accession>A0ABU3GRK5</accession>
<comment type="caution">
    <text evidence="1">The sequence shown here is derived from an EMBL/GenBank/DDBJ whole genome shotgun (WGS) entry which is preliminary data.</text>
</comment>
<dbReference type="RefSeq" id="WP_311948866.1">
    <property type="nucleotide sequence ID" value="NZ_JAVLVU010000001.1"/>
</dbReference>
<dbReference type="Proteomes" id="UP001258315">
    <property type="component" value="Unassembled WGS sequence"/>
</dbReference>
<keyword evidence="2" id="KW-1185">Reference proteome</keyword>
<gene>
    <name evidence="1" type="ORF">QE417_001490</name>
</gene>
<dbReference type="EMBL" id="JAVLVU010000001">
    <property type="protein sequence ID" value="MDT3402418.1"/>
    <property type="molecule type" value="Genomic_DNA"/>
</dbReference>